<sequence length="1767" mass="187135">MLVSSLLAAAITVAQESAVAAAQLVPDAPASSLPDVLDSARRHLASSRDIQDALLPSVQLGSRPALYVFSIVPATRIQAAVAAMDALRFDRLVAPAPASHFPFQKINEQPRHIISHFLSGLRTRLIDNIVASSTGVQRFKDGFLISHQQLTPGTDWGSGWEYKALSRPLIFCHIQLQPTPSAILIRPTLFATTYLPLHSSLPLLPRSPILLLPYGTPAYFLTTYSGPTSALQRQFADSLQGHGQPSLDSSFIIGWISVENRQGEDKGITFIYPTRLCLAFAPALNRSLLDYTPDLPGPLQPSPKLLSASTPQSECPPIVYPHRPSLLGSPTTELKAFRALTLSKSKNIQTIAAQVSSYVDSVAKDRERERERLKREREGHSPNLVARTTPSAASNVIPQNTSGPPPPLAVHTPTPTPTSMPTQNFYPSPPQADTTTVPTLTGNTSPVLPAVTPQPAVSVPPPSAPPAPPPSTSGAGPSQVPPPMTSSSNSSSSSYDPFGYLMSDMGMDFGMDFDMGMSMNLGRNSSSSSTGAAGAGTSNRSGYHDDGTSRGMNLGGSSGMEFEDFTDDDFSFFDRPSTNNVPAPPPLPSVSQQQPHPAGGIGHQIPNTLQVTSPPLFGEVHLSGPGPPNATPHSQPTPLHTGGPWSAAYPEGFTPRSVEHMDSVIPQSDLFSSATPSGGPKTPFSAVNNNDGVPRTPNVHLDHHVLSDVTMMQDRVESELEKRGGGGRGFFDPIPFAKYHRVSDNKYAPRGKFGLPSPPPDDEPEVPVLPAKPPLLGARRRSSPSILRSFSAIQSPEANPANASASSTWRPRYDAITDPRVGVMRKLIGVKRKLALQGGRSGKDIRTSPWGMGLDERDEEWVVHRSLSVSKDLESEVSGDEGEESQSDDDGGSDMDGEEGDDGEGEEGTPAISRPNTPPPTYLPLGPALLHTQFDHAYLLPLSKPLRPPGSSSGNINGGHAVGGVGMGGGIIVNVPTPVSPAAGLGLSAEKWRALEVVINVLAREAVENVVWRDTWVVVNNVIDFGVRGGDERGVVAGWGGGGGSSGRKLTEVWVSDVKLVQKVLAGLEGVNAGLGLGDVFGLDSAIDSETKPQGSQLLTPPKVSVGKGDAIITVLPPALRFWEKLGLGPKSGEKDGAVFVLFADDGEQQHRQAEVASWLAGVCTAYETKHLGRLKLGKNTYCSQSGLVPLRFDSSFRKHFAAFASGLNNVSTPILLFLVVPITLMSLSSTTFRQMLSAIQKSLKSFPENRVTLQLVPEHTINYIENDPGSTNQLESFCINVYNRILVPVHQPLGRIFQPDNTPLDVKAYLQKPIFTLARPVYGKVTYTRSVHASLDVLDRWTLLHVGYRMSRCGRWVVIACCDQRGEVWDQAVWLVKGGGGGEQQDGDGEGSSIGTGGAGNSVGSGAGSGASVMAGAAGGVSQEEMVVVKKVWEFVAAFARRADVEWRIVISKLGVMDEAELTAWTNYLPLALPTSGLGAVHVSLVCADPDSPWLFTKFNPKDLGAVPHQQPSSTTNHKHQGATSTSSNTAKNNIFSDASSTTYALYPNIVLPMATPPTQSDIRLTLPYVADPSSISNGMGDGDSESAATSPTAVSVGVPNSTTTPVSPSTGDSSPVASGSTMPHPVGLTPRSTTCLVRVPRAAPMTSISMLHIHVLATYCYPASLVRKSSSANTTAPLELRNVHGDVTRNFYELSVLAQARWRMSAPEVGSGGGTGVVAGGCFGNGAGAGVGSGMGVNPILPMHLAMVDIMGQVTDGVDGVEIDS</sequence>
<evidence type="ECO:0000256" key="1">
    <source>
        <dbReference type="ARBA" id="ARBA00004123"/>
    </source>
</evidence>
<evidence type="ECO:0000256" key="9">
    <source>
        <dbReference type="ARBA" id="ARBA00032008"/>
    </source>
</evidence>
<dbReference type="OrthoDB" id="103819at2759"/>
<accession>A0A8H5LNF6</accession>
<dbReference type="Pfam" id="PF11597">
    <property type="entry name" value="Med13_N"/>
    <property type="match status" value="1"/>
</dbReference>
<dbReference type="InterPro" id="IPR051139">
    <property type="entry name" value="Mediator_complx_sub13"/>
</dbReference>
<feature type="compositionally biased region" description="Polar residues" evidence="11">
    <location>
        <begin position="423"/>
        <end position="446"/>
    </location>
</feature>
<feature type="domain" description="Mediator complex subunit Med13 C-terminal" evidence="13">
    <location>
        <begin position="1313"/>
        <end position="1377"/>
    </location>
</feature>
<protein>
    <recommendedName>
        <fullName evidence="3 10">Mediator of RNA polymerase II transcription subunit 13</fullName>
    </recommendedName>
    <alternativeName>
        <fullName evidence="9 10">Mediator complex subunit 13</fullName>
    </alternativeName>
</protein>
<evidence type="ECO:0000256" key="8">
    <source>
        <dbReference type="ARBA" id="ARBA00023242"/>
    </source>
</evidence>
<comment type="function">
    <text evidence="10">Component of the SRB8-11 complex. The SRB8-11 complex is a regulatory module of the Mediator complex which is itself involved in regulation of basal and activated RNA polymerase II-dependent transcription. The SRB8-11 complex may be involved in the transcriptional repression of a subset of genes regulated by Mediator. It may inhibit the association of the Mediator complex with RNA polymerase II to form the holoenzyme complex.</text>
</comment>
<evidence type="ECO:0000259" key="14">
    <source>
        <dbReference type="Pfam" id="PF11597"/>
    </source>
</evidence>
<feature type="region of interest" description="Disordered" evidence="11">
    <location>
        <begin position="523"/>
        <end position="602"/>
    </location>
</feature>
<gene>
    <name evidence="15" type="ORF">D9756_000913</name>
</gene>
<feature type="signal peptide" evidence="12">
    <location>
        <begin position="1"/>
        <end position="21"/>
    </location>
</feature>
<keyword evidence="16" id="KW-1185">Reference proteome</keyword>
<proteinExistence type="inferred from homology"/>
<keyword evidence="5 10" id="KW-0805">Transcription regulation</keyword>
<evidence type="ECO:0000256" key="7">
    <source>
        <dbReference type="ARBA" id="ARBA00023163"/>
    </source>
</evidence>
<name>A0A8H5LNF6_9AGAR</name>
<feature type="region of interest" description="Disordered" evidence="11">
    <location>
        <begin position="1577"/>
        <end position="1631"/>
    </location>
</feature>
<feature type="domain" description="Mediator complex subunit Med13 N-terminal" evidence="14">
    <location>
        <begin position="41"/>
        <end position="281"/>
    </location>
</feature>
<feature type="domain" description="Mediator complex subunit Med13 C-terminal" evidence="13">
    <location>
        <begin position="1424"/>
        <end position="1705"/>
    </location>
</feature>
<feature type="region of interest" description="Disordered" evidence="11">
    <location>
        <begin position="1506"/>
        <end position="1535"/>
    </location>
</feature>
<feature type="region of interest" description="Disordered" evidence="11">
    <location>
        <begin position="1381"/>
        <end position="1402"/>
    </location>
</feature>
<feature type="compositionally biased region" description="Low complexity" evidence="11">
    <location>
        <begin position="523"/>
        <end position="541"/>
    </location>
</feature>
<dbReference type="Proteomes" id="UP000559027">
    <property type="component" value="Unassembled WGS sequence"/>
</dbReference>
<feature type="region of interest" description="Disordered" evidence="11">
    <location>
        <begin position="621"/>
        <end position="640"/>
    </location>
</feature>
<comment type="caution">
    <text evidence="15">The sequence shown here is derived from an EMBL/GenBank/DDBJ whole genome shotgun (WGS) entry which is preliminary data.</text>
</comment>
<dbReference type="GO" id="GO:0045944">
    <property type="term" value="P:positive regulation of transcription by RNA polymerase II"/>
    <property type="evidence" value="ECO:0007669"/>
    <property type="project" value="TreeGrafter"/>
</dbReference>
<dbReference type="GO" id="GO:0003713">
    <property type="term" value="F:transcription coactivator activity"/>
    <property type="evidence" value="ECO:0007669"/>
    <property type="project" value="TreeGrafter"/>
</dbReference>
<reference evidence="15 16" key="1">
    <citation type="journal article" date="2020" name="ISME J.">
        <title>Uncovering the hidden diversity of litter-decomposition mechanisms in mushroom-forming fungi.</title>
        <authorList>
            <person name="Floudas D."/>
            <person name="Bentzer J."/>
            <person name="Ahren D."/>
            <person name="Johansson T."/>
            <person name="Persson P."/>
            <person name="Tunlid A."/>
        </authorList>
    </citation>
    <scope>NUCLEOTIDE SEQUENCE [LARGE SCALE GENOMIC DNA]</scope>
    <source>
        <strain evidence="15 16">CBS 146.42</strain>
    </source>
</reference>
<feature type="compositionally biased region" description="Polar residues" evidence="11">
    <location>
        <begin position="386"/>
        <end position="402"/>
    </location>
</feature>
<evidence type="ECO:0000256" key="11">
    <source>
        <dbReference type="SAM" id="MobiDB-lite"/>
    </source>
</evidence>
<evidence type="ECO:0000256" key="2">
    <source>
        <dbReference type="ARBA" id="ARBA00009354"/>
    </source>
</evidence>
<keyword evidence="6 10" id="KW-0010">Activator</keyword>
<feature type="chain" id="PRO_5034319749" description="Mediator of RNA polymerase II transcription subunit 13" evidence="12">
    <location>
        <begin position="22"/>
        <end position="1767"/>
    </location>
</feature>
<feature type="compositionally biased region" description="Polar residues" evidence="11">
    <location>
        <begin position="1511"/>
        <end position="1535"/>
    </location>
</feature>
<dbReference type="EMBL" id="JAACJO010000001">
    <property type="protein sequence ID" value="KAF5363636.1"/>
    <property type="molecule type" value="Genomic_DNA"/>
</dbReference>
<feature type="compositionally biased region" description="Acidic residues" evidence="11">
    <location>
        <begin position="875"/>
        <end position="907"/>
    </location>
</feature>
<keyword evidence="12" id="KW-0732">Signal</keyword>
<feature type="compositionally biased region" description="Basic and acidic residues" evidence="11">
    <location>
        <begin position="362"/>
        <end position="380"/>
    </location>
</feature>
<dbReference type="InterPro" id="IPR021643">
    <property type="entry name" value="Mediator_Med13_N"/>
</dbReference>
<feature type="compositionally biased region" description="Pro residues" evidence="11">
    <location>
        <begin position="458"/>
        <end position="471"/>
    </location>
</feature>
<comment type="subcellular location">
    <subcellularLocation>
        <location evidence="1 10">Nucleus</location>
    </subcellularLocation>
</comment>
<evidence type="ECO:0000259" key="13">
    <source>
        <dbReference type="Pfam" id="PF06333"/>
    </source>
</evidence>
<evidence type="ECO:0000256" key="3">
    <source>
        <dbReference type="ARBA" id="ARBA00019618"/>
    </source>
</evidence>
<evidence type="ECO:0000256" key="12">
    <source>
        <dbReference type="SAM" id="SignalP"/>
    </source>
</evidence>
<evidence type="ECO:0000256" key="10">
    <source>
        <dbReference type="RuleBase" id="RU364134"/>
    </source>
</evidence>
<keyword evidence="7 10" id="KW-0804">Transcription</keyword>
<organism evidence="15 16">
    <name type="scientific">Leucocoprinus leucothites</name>
    <dbReference type="NCBI Taxonomy" id="201217"/>
    <lineage>
        <taxon>Eukaryota</taxon>
        <taxon>Fungi</taxon>
        <taxon>Dikarya</taxon>
        <taxon>Basidiomycota</taxon>
        <taxon>Agaricomycotina</taxon>
        <taxon>Agaricomycetes</taxon>
        <taxon>Agaricomycetidae</taxon>
        <taxon>Agaricales</taxon>
        <taxon>Agaricineae</taxon>
        <taxon>Agaricaceae</taxon>
        <taxon>Leucocoprinus</taxon>
    </lineage>
</organism>
<evidence type="ECO:0000256" key="4">
    <source>
        <dbReference type="ARBA" id="ARBA00022491"/>
    </source>
</evidence>
<evidence type="ECO:0000313" key="16">
    <source>
        <dbReference type="Proteomes" id="UP000559027"/>
    </source>
</evidence>
<dbReference type="InterPro" id="IPR009401">
    <property type="entry name" value="Med13_C"/>
</dbReference>
<feature type="region of interest" description="Disordered" evidence="11">
    <location>
        <begin position="360"/>
        <end position="494"/>
    </location>
</feature>
<feature type="compositionally biased region" description="Pro residues" evidence="11">
    <location>
        <begin position="403"/>
        <end position="418"/>
    </location>
</feature>
<feature type="compositionally biased region" description="Acidic residues" evidence="11">
    <location>
        <begin position="561"/>
        <end position="571"/>
    </location>
</feature>
<keyword evidence="8 10" id="KW-0539">Nucleus</keyword>
<comment type="similarity">
    <text evidence="2 10">Belongs to the Mediator complex subunit 13 family.</text>
</comment>
<comment type="subunit">
    <text evidence="10">Component of the SRB8-11 complex, which itself associates with the Mediator complex.</text>
</comment>
<feature type="compositionally biased region" description="Low complexity" evidence="11">
    <location>
        <begin position="1596"/>
        <end position="1618"/>
    </location>
</feature>
<dbReference type="PANTHER" id="PTHR48249">
    <property type="entry name" value="MEDIATOR OF RNA POLYMERASE II TRANSCRIPTION SUBUNIT 13"/>
    <property type="match status" value="1"/>
</dbReference>
<feature type="region of interest" description="Disordered" evidence="11">
    <location>
        <begin position="869"/>
        <end position="926"/>
    </location>
</feature>
<keyword evidence="4 10" id="KW-0678">Repressor</keyword>
<dbReference type="PANTHER" id="PTHR48249:SF3">
    <property type="entry name" value="MEDIATOR OF RNA POLYMERASE II TRANSCRIPTION SUBUNIT 13"/>
    <property type="match status" value="1"/>
</dbReference>
<dbReference type="Pfam" id="PF06333">
    <property type="entry name" value="Med13_C"/>
    <property type="match status" value="2"/>
</dbReference>
<evidence type="ECO:0000256" key="6">
    <source>
        <dbReference type="ARBA" id="ARBA00023159"/>
    </source>
</evidence>
<dbReference type="GO" id="GO:0016592">
    <property type="term" value="C:mediator complex"/>
    <property type="evidence" value="ECO:0007669"/>
    <property type="project" value="InterPro"/>
</dbReference>
<evidence type="ECO:0000313" key="15">
    <source>
        <dbReference type="EMBL" id="KAF5363636.1"/>
    </source>
</evidence>
<evidence type="ECO:0000256" key="5">
    <source>
        <dbReference type="ARBA" id="ARBA00023015"/>
    </source>
</evidence>